<gene>
    <name evidence="2" type="ORF">K8N75_09185</name>
</gene>
<dbReference type="Pfam" id="PF05175">
    <property type="entry name" value="MTS"/>
    <property type="match status" value="1"/>
</dbReference>
<dbReference type="SUPFAM" id="SSF53335">
    <property type="entry name" value="S-adenosyl-L-methionine-dependent methyltransferases"/>
    <property type="match status" value="1"/>
</dbReference>
<dbReference type="PANTHER" id="PTHR23290">
    <property type="entry name" value="RRNA N6-ADENOSINE-METHYLTRANSFERASE METTL5"/>
    <property type="match status" value="1"/>
</dbReference>
<feature type="domain" description="Methyltransferase small" evidence="1">
    <location>
        <begin position="49"/>
        <end position="142"/>
    </location>
</feature>
<dbReference type="InterPro" id="IPR007848">
    <property type="entry name" value="Small_mtfrase_dom"/>
</dbReference>
<proteinExistence type="predicted"/>
<dbReference type="AlphaFoldDB" id="A0A8T5UYF4"/>
<protein>
    <submittedName>
        <fullName evidence="2">METTL5 family protein</fullName>
    </submittedName>
</protein>
<organism evidence="2 3">
    <name type="scientific">Methanobacterium spitsbergense</name>
    <dbReference type="NCBI Taxonomy" id="2874285"/>
    <lineage>
        <taxon>Archaea</taxon>
        <taxon>Methanobacteriati</taxon>
        <taxon>Methanobacteriota</taxon>
        <taxon>Methanomada group</taxon>
        <taxon>Methanobacteria</taxon>
        <taxon>Methanobacteriales</taxon>
        <taxon>Methanobacteriaceae</taxon>
        <taxon>Methanobacterium</taxon>
    </lineage>
</organism>
<dbReference type="InterPro" id="IPR051720">
    <property type="entry name" value="rRNA_MeTrfase/Polyamine_Synth"/>
</dbReference>
<keyword evidence="3" id="KW-1185">Reference proteome</keyword>
<evidence type="ECO:0000313" key="2">
    <source>
        <dbReference type="EMBL" id="MBZ2166210.1"/>
    </source>
</evidence>
<dbReference type="CDD" id="cd02440">
    <property type="entry name" value="AdoMet_MTases"/>
    <property type="match status" value="1"/>
</dbReference>
<evidence type="ECO:0000259" key="1">
    <source>
        <dbReference type="Pfam" id="PF05175"/>
    </source>
</evidence>
<dbReference type="Proteomes" id="UP000825933">
    <property type="component" value="Unassembled WGS sequence"/>
</dbReference>
<dbReference type="RefSeq" id="WP_048191048.1">
    <property type="nucleotide sequence ID" value="NZ_JAIOUQ010000009.1"/>
</dbReference>
<dbReference type="InterPro" id="IPR029063">
    <property type="entry name" value="SAM-dependent_MTases_sf"/>
</dbReference>
<name>A0A8T5UYF4_9EURY</name>
<reference evidence="3" key="1">
    <citation type="journal article" date="2022" name="Microbiol. Resour. Announc.">
        <title>Draft Genome Sequence of a Methanogenic Archaeon from West Spitsbergen Permafrost.</title>
        <authorList>
            <person name="Trubitsyn V."/>
            <person name="Rivkina E."/>
            <person name="Shcherbakova V."/>
        </authorList>
    </citation>
    <scope>NUCLEOTIDE SEQUENCE [LARGE SCALE GENOMIC DNA]</scope>
    <source>
        <strain evidence="3">VT</strain>
    </source>
</reference>
<dbReference type="Gene3D" id="3.40.50.150">
    <property type="entry name" value="Vaccinia Virus protein VP39"/>
    <property type="match status" value="1"/>
</dbReference>
<evidence type="ECO:0000313" key="3">
    <source>
        <dbReference type="Proteomes" id="UP000825933"/>
    </source>
</evidence>
<accession>A0A8T5UYF4</accession>
<dbReference type="EMBL" id="JAIOUQ010000009">
    <property type="protein sequence ID" value="MBZ2166210.1"/>
    <property type="molecule type" value="Genomic_DNA"/>
</dbReference>
<dbReference type="GO" id="GO:0008168">
    <property type="term" value="F:methyltransferase activity"/>
    <property type="evidence" value="ECO:0007669"/>
    <property type="project" value="InterPro"/>
</dbReference>
<dbReference type="PANTHER" id="PTHR23290:SF0">
    <property type="entry name" value="RRNA N6-ADENOSINE-METHYLTRANSFERASE METTL5"/>
    <property type="match status" value="1"/>
</dbReference>
<sequence>MFTKKRQLEMVLQDIPYHESPKINLEQYSTPSVIAADVLWNANSIGDIKGMKVVDLGCGTGIFAIGSALLGAEESVGVDIDIDAISIANSQAEKLGVKSKTNFVTSDIKDFHETADTVIQNPPFGAQKANRKGADRLFIIKALEIAPVVYSFHIGETEEFITNFFKKEGATISHAFHYTFPIPRTYDFHTKDKVNVKVVLLRAEI</sequence>
<comment type="caution">
    <text evidence="2">The sequence shown here is derived from an EMBL/GenBank/DDBJ whole genome shotgun (WGS) entry which is preliminary data.</text>
</comment>